<sequence length="432" mass="47585">MTFSEPQKRISSAADVDSFKRSQPYATIISLLDKYSSTVQEHLLPPNEDELAASSKALVTLCRKLSALIDETPPLEGPRRFGNVAVRDWHDKMEAQTTALLTEAFPSINKDSIIELQYYLHGGMGSKQRLDFGTGHELSFMAFVGGLQKLGLLETDLPAPDVLFIFETYFVLVRKLIMTYSLEPAGSHGVWGLDDHSHLPYILGSAQKVSRSVTASTLLVPTKYDKECPPSSVMNPRIVQQQKTTNLYFAAIAFIYDIKSGPFYEHSPILYDISGIATWAKIHSGMIKMYIAEVLGKFPVVQHFYFGSELYPWKDTEGNDLPYSKVEDEEPVKPKLPLGFKSKKEPQTTPHARLPLMGPRGMPMETVERLARRDGQRAAREKEEREDRASGGASGTTGAPGATALPPTRAPGSSVPGGDAPGMAPTKAPWAK</sequence>
<feature type="compositionally biased region" description="Basic and acidic residues" evidence="11">
    <location>
        <begin position="366"/>
        <end position="389"/>
    </location>
</feature>
<dbReference type="GO" id="GO:0000159">
    <property type="term" value="C:protein phosphatase type 2A complex"/>
    <property type="evidence" value="ECO:0007669"/>
    <property type="project" value="EnsemblFungi"/>
</dbReference>
<dbReference type="EMBL" id="CP017554">
    <property type="protein sequence ID" value="AOW01137.1"/>
    <property type="molecule type" value="Genomic_DNA"/>
</dbReference>
<dbReference type="AlphaFoldDB" id="A0A1D8N684"/>
<organism evidence="12 14">
    <name type="scientific">Yarrowia lipolytica</name>
    <name type="common">Candida lipolytica</name>
    <dbReference type="NCBI Taxonomy" id="4952"/>
    <lineage>
        <taxon>Eukaryota</taxon>
        <taxon>Fungi</taxon>
        <taxon>Dikarya</taxon>
        <taxon>Ascomycota</taxon>
        <taxon>Saccharomycotina</taxon>
        <taxon>Dipodascomycetes</taxon>
        <taxon>Dipodascales</taxon>
        <taxon>Dipodascales incertae sedis</taxon>
        <taxon>Yarrowia</taxon>
    </lineage>
</organism>
<gene>
    <name evidence="13" type="ORF">B0I71DRAFT_101744</name>
    <name evidence="12" type="ORF">YALI1_B04212g</name>
</gene>
<evidence type="ECO:0000256" key="9">
    <source>
        <dbReference type="ARBA" id="ARBA00025287"/>
    </source>
</evidence>
<evidence type="ECO:0000256" key="11">
    <source>
        <dbReference type="SAM" id="MobiDB-lite"/>
    </source>
</evidence>
<evidence type="ECO:0000313" key="12">
    <source>
        <dbReference type="EMBL" id="AOW01137.1"/>
    </source>
</evidence>
<dbReference type="RefSeq" id="XP_500437.1">
    <property type="nucleotide sequence ID" value="XM_500437.1"/>
</dbReference>
<dbReference type="OrthoDB" id="16120at2759"/>
<dbReference type="VEuPathDB" id="FungiDB:YALI0_B02772g"/>
<evidence type="ECO:0000313" key="15">
    <source>
        <dbReference type="Proteomes" id="UP000256601"/>
    </source>
</evidence>
<keyword evidence="8" id="KW-0539">Nucleus</keyword>
<comment type="function">
    <text evidence="9">PPIases accelerate the folding of proteins. It catalyzes the cis-trans isomerization of proline imidic peptide bonds in oligopeptides. Acts as a regulatory subunit for PP2A-like phosphatases modulating their activity or substrate specificity, probably by inducing a conformational change in the catalytic subunit, a direct target of the PPIase. Can reactivate inactive phosphatase PP2A-phosphatase methylesterase complexes (PP2Ai) in presence of ATP and Mg(2+) by dissociating the inactive form from the complex.</text>
</comment>
<dbReference type="GO" id="GO:0005634">
    <property type="term" value="C:nucleus"/>
    <property type="evidence" value="ECO:0007669"/>
    <property type="project" value="UniProtKB-SubCell"/>
</dbReference>
<evidence type="ECO:0000256" key="4">
    <source>
        <dbReference type="ARBA" id="ARBA00011019"/>
    </source>
</evidence>
<comment type="similarity">
    <text evidence="4 10">Belongs to the PTPA-type PPIase family.</text>
</comment>
<evidence type="ECO:0000256" key="8">
    <source>
        <dbReference type="ARBA" id="ARBA00023242"/>
    </source>
</evidence>
<evidence type="ECO:0000256" key="7">
    <source>
        <dbReference type="ARBA" id="ARBA00023235"/>
    </source>
</evidence>
<dbReference type="GO" id="GO:0000082">
    <property type="term" value="P:G1/S transition of mitotic cell cycle"/>
    <property type="evidence" value="ECO:0007669"/>
    <property type="project" value="EnsemblFungi"/>
</dbReference>
<dbReference type="VEuPathDB" id="FungiDB:YALI1_B04212g"/>
<dbReference type="GO" id="GO:0000785">
    <property type="term" value="C:chromatin"/>
    <property type="evidence" value="ECO:0007669"/>
    <property type="project" value="EnsemblFungi"/>
</dbReference>
<dbReference type="GO" id="GO:0005737">
    <property type="term" value="C:cytoplasm"/>
    <property type="evidence" value="ECO:0007669"/>
    <property type="project" value="UniProtKB-SubCell"/>
</dbReference>
<evidence type="ECO:0000313" key="13">
    <source>
        <dbReference type="EMBL" id="RDW24126.1"/>
    </source>
</evidence>
<evidence type="ECO:0000313" key="14">
    <source>
        <dbReference type="Proteomes" id="UP000182444"/>
    </source>
</evidence>
<keyword evidence="6 10" id="KW-0697">Rotamase</keyword>
<evidence type="ECO:0000256" key="3">
    <source>
        <dbReference type="ARBA" id="ARBA00004496"/>
    </source>
</evidence>
<dbReference type="KEGG" id="yli:2907316"/>
<evidence type="ECO:0000256" key="2">
    <source>
        <dbReference type="ARBA" id="ARBA00004123"/>
    </source>
</evidence>
<dbReference type="GeneID" id="2907316"/>
<keyword evidence="7 10" id="KW-0413">Isomerase</keyword>
<dbReference type="Proteomes" id="UP000256601">
    <property type="component" value="Unassembled WGS sequence"/>
</dbReference>
<name>A0A1D8N684_YARLL</name>
<dbReference type="InterPro" id="IPR004327">
    <property type="entry name" value="Phstyr_phstse_ac"/>
</dbReference>
<dbReference type="Pfam" id="PF03095">
    <property type="entry name" value="PTPA"/>
    <property type="match status" value="1"/>
</dbReference>
<dbReference type="FunFam" id="1.20.120.1150:FF:000003">
    <property type="entry name" value="Serine/threonine-protein phosphatase 2A activator"/>
    <property type="match status" value="1"/>
</dbReference>
<feature type="compositionally biased region" description="Low complexity" evidence="11">
    <location>
        <begin position="396"/>
        <end position="412"/>
    </location>
</feature>
<dbReference type="PIRSF" id="PIRSF016325">
    <property type="entry name" value="Phstyr_phstse_ac"/>
    <property type="match status" value="1"/>
</dbReference>
<protein>
    <recommendedName>
        <fullName evidence="10">Serine/threonine-protein phosphatase 2A activator</fullName>
        <ecNumber evidence="10">5.2.1.8</ecNumber>
    </recommendedName>
    <alternativeName>
        <fullName evidence="10">Phosphotyrosyl phosphatase activator</fullName>
    </alternativeName>
</protein>
<comment type="catalytic activity">
    <reaction evidence="1 10">
        <text>[protein]-peptidylproline (omega=180) = [protein]-peptidylproline (omega=0)</text>
        <dbReference type="Rhea" id="RHEA:16237"/>
        <dbReference type="Rhea" id="RHEA-COMP:10747"/>
        <dbReference type="Rhea" id="RHEA-COMP:10748"/>
        <dbReference type="ChEBI" id="CHEBI:83833"/>
        <dbReference type="ChEBI" id="CHEBI:83834"/>
        <dbReference type="EC" id="5.2.1.8"/>
    </reaction>
</comment>
<reference evidence="12 14" key="1">
    <citation type="journal article" date="2016" name="PLoS ONE">
        <title>Sequence Assembly of Yarrowia lipolytica Strain W29/CLIB89 Shows Transposable Element Diversity.</title>
        <authorList>
            <person name="Magnan C."/>
            <person name="Yu J."/>
            <person name="Chang I."/>
            <person name="Jahn E."/>
            <person name="Kanomata Y."/>
            <person name="Wu J."/>
            <person name="Zeller M."/>
            <person name="Oakes M."/>
            <person name="Baldi P."/>
            <person name="Sandmeyer S."/>
        </authorList>
    </citation>
    <scope>NUCLEOTIDE SEQUENCE [LARGE SCALE GENOMIC DNA]</scope>
    <source>
        <strain evidence="12">CLIB89</strain>
        <strain evidence="14">CLIB89(W29)</strain>
    </source>
</reference>
<accession>A0A1D8N684</accession>
<evidence type="ECO:0000256" key="5">
    <source>
        <dbReference type="ARBA" id="ARBA00022490"/>
    </source>
</evidence>
<dbReference type="GO" id="GO:0007052">
    <property type="term" value="P:mitotic spindle organization"/>
    <property type="evidence" value="ECO:0007669"/>
    <property type="project" value="EnsemblFungi"/>
</dbReference>
<reference evidence="13 15" key="2">
    <citation type="submission" date="2018-07" db="EMBL/GenBank/DDBJ databases">
        <title>Draft Genome Assemblies for Five Robust Yarrowia lipolytica Strains Exhibiting High Lipid Production and Pentose Sugar Utilization and Sugar Alcohol Secretion from Undetoxified Lignocellulosic Biomass Hydrolysates.</title>
        <authorList>
            <consortium name="DOE Joint Genome Institute"/>
            <person name="Walker C."/>
            <person name="Ryu S."/>
            <person name="Na H."/>
            <person name="Zane M."/>
            <person name="LaButti K."/>
            <person name="Lipzen A."/>
            <person name="Haridas S."/>
            <person name="Barry K."/>
            <person name="Grigoriev I.V."/>
            <person name="Quarterman J."/>
            <person name="Slininger P."/>
            <person name="Dien B."/>
            <person name="Trinh C.T."/>
        </authorList>
    </citation>
    <scope>NUCLEOTIDE SEQUENCE [LARGE SCALE GENOMIC DNA]</scope>
    <source>
        <strain evidence="13 15">YB392</strain>
    </source>
</reference>
<dbReference type="GO" id="GO:0006357">
    <property type="term" value="P:regulation of transcription by RNA polymerase II"/>
    <property type="evidence" value="ECO:0007669"/>
    <property type="project" value="EnsemblFungi"/>
</dbReference>
<dbReference type="OMA" id="TCTSWID"/>
<dbReference type="InterPro" id="IPR037218">
    <property type="entry name" value="PTPA_sf"/>
</dbReference>
<dbReference type="GO" id="GO:0008160">
    <property type="term" value="F:protein tyrosine phosphatase activator activity"/>
    <property type="evidence" value="ECO:0007669"/>
    <property type="project" value="TreeGrafter"/>
</dbReference>
<dbReference type="PANTHER" id="PTHR10012:SF3">
    <property type="entry name" value="SERINE_THREONINE-PROTEIN PHOSPHATASE 2A ACTIVATOR 1"/>
    <property type="match status" value="1"/>
</dbReference>
<dbReference type="SUPFAM" id="SSF140984">
    <property type="entry name" value="PTPA-like"/>
    <property type="match status" value="1"/>
</dbReference>
<dbReference type="GO" id="GO:0006281">
    <property type="term" value="P:DNA repair"/>
    <property type="evidence" value="ECO:0007669"/>
    <property type="project" value="EnsemblFungi"/>
</dbReference>
<proteinExistence type="inferred from homology"/>
<keyword evidence="5 10" id="KW-0963">Cytoplasm</keyword>
<dbReference type="GO" id="GO:0003755">
    <property type="term" value="F:peptidyl-prolyl cis-trans isomerase activity"/>
    <property type="evidence" value="ECO:0007669"/>
    <property type="project" value="UniProtKB-KW"/>
</dbReference>
<dbReference type="SMR" id="A0A1D8N684"/>
<dbReference type="EC" id="5.2.1.8" evidence="10"/>
<dbReference type="EMBL" id="KZ859048">
    <property type="protein sequence ID" value="RDW24126.1"/>
    <property type="molecule type" value="Genomic_DNA"/>
</dbReference>
<dbReference type="InterPro" id="IPR043170">
    <property type="entry name" value="PTPA_C_lid"/>
</dbReference>
<dbReference type="Gene3D" id="1.20.120.1150">
    <property type="match status" value="1"/>
</dbReference>
<feature type="region of interest" description="Disordered" evidence="11">
    <location>
        <begin position="322"/>
        <end position="432"/>
    </location>
</feature>
<dbReference type="PANTHER" id="PTHR10012">
    <property type="entry name" value="SERINE/THREONINE-PROTEIN PHOSPHATASE 2A REGULATORY SUBUNIT B"/>
    <property type="match status" value="1"/>
</dbReference>
<dbReference type="eggNOG" id="KOG2867">
    <property type="taxonomic scope" value="Eukaryota"/>
</dbReference>
<dbReference type="GO" id="GO:0006914">
    <property type="term" value="P:autophagy"/>
    <property type="evidence" value="ECO:0007669"/>
    <property type="project" value="EnsemblFungi"/>
</dbReference>
<evidence type="ECO:0000256" key="1">
    <source>
        <dbReference type="ARBA" id="ARBA00000971"/>
    </source>
</evidence>
<comment type="subcellular location">
    <subcellularLocation>
        <location evidence="3 10">Cytoplasm</location>
    </subcellularLocation>
    <subcellularLocation>
        <location evidence="2">Nucleus</location>
    </subcellularLocation>
</comment>
<dbReference type="Proteomes" id="UP000182444">
    <property type="component" value="Chromosome 1B"/>
</dbReference>
<evidence type="ECO:0000256" key="10">
    <source>
        <dbReference type="RuleBase" id="RU361210"/>
    </source>
</evidence>
<evidence type="ECO:0000256" key="6">
    <source>
        <dbReference type="ARBA" id="ARBA00023110"/>
    </source>
</evidence>
<dbReference type="CDD" id="cd04087">
    <property type="entry name" value="PTPA"/>
    <property type="match status" value="1"/>
</dbReference>